<dbReference type="PANTHER" id="PTHR47723">
    <property type="entry name" value="OS05G0353850 PROTEIN"/>
    <property type="match status" value="1"/>
</dbReference>
<keyword evidence="3" id="KW-1185">Reference proteome</keyword>
<dbReference type="InterPro" id="IPR053151">
    <property type="entry name" value="RNase_H-like"/>
</dbReference>
<sequence>MFSCVSCGSTKTAYESLLPPTANGDDKTWKLIWSLPVLERIRCFIWLTSLGRLATNALRFSRKLTASPACARCNGQVESIIHILRDCPPASFAWTRFVPHNKQQRFFTAAGEDWLWANLTEEETEYQGVPWPTFFSIAAWIIWKNRNDFCFKGISSTLTPPSLAHAIVAKAKLWHSAWTAPTLLPTSRGGPNSRVMVDISWTPPSRGWMKLNLDGASNGNPGLAGAGGVLRDEAGQWISGFVAKIGEASAVLAELWAFYYGLELAWKAGCRTVMIESDSQLAIHLIHDRQDAVHPYATLLSSIRRRISRDWLVRISHVYREGNRVADWLSKHSLVYPYGVHEFVHPPSGLIPFLRDDVQGVTFQRRIVPPATTSSLSASHL</sequence>
<dbReference type="GO" id="GO:0004523">
    <property type="term" value="F:RNA-DNA hybrid ribonuclease activity"/>
    <property type="evidence" value="ECO:0007669"/>
    <property type="project" value="InterPro"/>
</dbReference>
<dbReference type="InterPro" id="IPR012337">
    <property type="entry name" value="RNaseH-like_sf"/>
</dbReference>
<dbReference type="CDD" id="cd06222">
    <property type="entry name" value="RNase_H_like"/>
    <property type="match status" value="1"/>
</dbReference>
<dbReference type="InterPro" id="IPR044730">
    <property type="entry name" value="RNase_H-like_dom_plant"/>
</dbReference>
<evidence type="ECO:0000313" key="2">
    <source>
        <dbReference type="EMBL" id="CAL1361726.1"/>
    </source>
</evidence>
<proteinExistence type="predicted"/>
<dbReference type="AlphaFoldDB" id="A0AAV2D1T0"/>
<dbReference type="Gene3D" id="3.30.420.10">
    <property type="entry name" value="Ribonuclease H-like superfamily/Ribonuclease H"/>
    <property type="match status" value="1"/>
</dbReference>
<dbReference type="PANTHER" id="PTHR47723:SF19">
    <property type="entry name" value="POLYNUCLEOTIDYL TRANSFERASE, RIBONUCLEASE H-LIKE SUPERFAMILY PROTEIN"/>
    <property type="match status" value="1"/>
</dbReference>
<evidence type="ECO:0000259" key="1">
    <source>
        <dbReference type="PROSITE" id="PS50879"/>
    </source>
</evidence>
<dbReference type="GO" id="GO:0003676">
    <property type="term" value="F:nucleic acid binding"/>
    <property type="evidence" value="ECO:0007669"/>
    <property type="project" value="InterPro"/>
</dbReference>
<dbReference type="InterPro" id="IPR002156">
    <property type="entry name" value="RNaseH_domain"/>
</dbReference>
<dbReference type="SUPFAM" id="SSF53098">
    <property type="entry name" value="Ribonuclease H-like"/>
    <property type="match status" value="1"/>
</dbReference>
<dbReference type="Pfam" id="PF13456">
    <property type="entry name" value="RVT_3"/>
    <property type="match status" value="1"/>
</dbReference>
<dbReference type="InterPro" id="IPR026960">
    <property type="entry name" value="RVT-Znf"/>
</dbReference>
<reference evidence="2 3" key="1">
    <citation type="submission" date="2024-04" db="EMBL/GenBank/DDBJ databases">
        <authorList>
            <person name="Fracassetti M."/>
        </authorList>
    </citation>
    <scope>NUCLEOTIDE SEQUENCE [LARGE SCALE GENOMIC DNA]</scope>
</reference>
<protein>
    <recommendedName>
        <fullName evidence="1">RNase H type-1 domain-containing protein</fullName>
    </recommendedName>
</protein>
<dbReference type="Pfam" id="PF13966">
    <property type="entry name" value="zf-RVT"/>
    <property type="match status" value="1"/>
</dbReference>
<organism evidence="2 3">
    <name type="scientific">Linum trigynum</name>
    <dbReference type="NCBI Taxonomy" id="586398"/>
    <lineage>
        <taxon>Eukaryota</taxon>
        <taxon>Viridiplantae</taxon>
        <taxon>Streptophyta</taxon>
        <taxon>Embryophyta</taxon>
        <taxon>Tracheophyta</taxon>
        <taxon>Spermatophyta</taxon>
        <taxon>Magnoliopsida</taxon>
        <taxon>eudicotyledons</taxon>
        <taxon>Gunneridae</taxon>
        <taxon>Pentapetalae</taxon>
        <taxon>rosids</taxon>
        <taxon>fabids</taxon>
        <taxon>Malpighiales</taxon>
        <taxon>Linaceae</taxon>
        <taxon>Linum</taxon>
    </lineage>
</organism>
<name>A0AAV2D1T0_9ROSI</name>
<dbReference type="PROSITE" id="PS50879">
    <property type="entry name" value="RNASE_H_1"/>
    <property type="match status" value="1"/>
</dbReference>
<gene>
    <name evidence="2" type="ORF">LTRI10_LOCUS9090</name>
</gene>
<feature type="domain" description="RNase H type-1" evidence="1">
    <location>
        <begin position="205"/>
        <end position="335"/>
    </location>
</feature>
<dbReference type="EMBL" id="OZ034814">
    <property type="protein sequence ID" value="CAL1361726.1"/>
    <property type="molecule type" value="Genomic_DNA"/>
</dbReference>
<dbReference type="InterPro" id="IPR036397">
    <property type="entry name" value="RNaseH_sf"/>
</dbReference>
<evidence type="ECO:0000313" key="3">
    <source>
        <dbReference type="Proteomes" id="UP001497516"/>
    </source>
</evidence>
<accession>A0AAV2D1T0</accession>
<dbReference type="Proteomes" id="UP001497516">
    <property type="component" value="Chromosome 10"/>
</dbReference>